<dbReference type="NCBIfam" id="TIGR01845">
    <property type="entry name" value="outer_NodT"/>
    <property type="match status" value="1"/>
</dbReference>
<keyword evidence="2" id="KW-0732">Signal</keyword>
<evidence type="ECO:0000256" key="1">
    <source>
        <dbReference type="ARBA" id="ARBA00007613"/>
    </source>
</evidence>
<reference evidence="3 4" key="1">
    <citation type="submission" date="2018-10" db="EMBL/GenBank/DDBJ databases">
        <title>Characterization and genome analysis of a novel bacterium Sphingobium yanoikuyae SJTF8 capable of degrading PAHs.</title>
        <authorList>
            <person name="Yin C."/>
            <person name="Xiong W."/>
            <person name="Liang R."/>
        </authorList>
    </citation>
    <scope>NUCLEOTIDE SEQUENCE [LARGE SCALE GENOMIC DNA]</scope>
    <source>
        <strain evidence="3 4">SJTF8</strain>
    </source>
</reference>
<sequence>MTSPRKIRMHSQLLPPSLALLLTACASVPNTPAHAPRITPPNRLDAAAANDAAITGTDRWWTAWGDPALDALVEKSLEANADIRAAKAHVAAARALITVAESALYPTVAANGTAWASQSDAGIDDKWQAMLPSLSGNSGSGYLVGLGATWEADLFGGRHADAEMARALSESTARTADGVRLMVAADVVENYQQLQGLRRRLDVLDRSEATASRLVDYAAARQRTGAATAADVTRARNGLEALRASRPALTSLVDARKRRLAVLAGDLPEQAPAMIASATFETPGAPTGQLPSDILARRPDVAARSWLVNARAARLKSLKADLLPRFAIHFLGQNGHIELGGLPGYGGTGGLVGLSASMPLFNAGRLQARVKAGDAELEAALANYDQAMLSALEEVESAYGFRTGLDERLAGLIRTSDMARRRADQLAILYDAGRTQLGDVLQARLDALSDEDKMEQTRIAQGTATVQLYRALGGGW</sequence>
<keyword evidence="2" id="KW-0564">Palmitate</keyword>
<dbReference type="AlphaFoldDB" id="A0A3G2UPJ0"/>
<dbReference type="GO" id="GO:0005886">
    <property type="term" value="C:plasma membrane"/>
    <property type="evidence" value="ECO:0007669"/>
    <property type="project" value="UniProtKB-SubCell"/>
</dbReference>
<comment type="subcellular location">
    <subcellularLocation>
        <location evidence="2">Cell membrane</location>
        <topology evidence="2">Lipid-anchor</topology>
    </subcellularLocation>
</comment>
<keyword evidence="2" id="KW-0449">Lipoprotein</keyword>
<organism evidence="3 4">
    <name type="scientific">Sphingobium yanoikuyae</name>
    <name type="common">Sphingomonas yanoikuyae</name>
    <dbReference type="NCBI Taxonomy" id="13690"/>
    <lineage>
        <taxon>Bacteria</taxon>
        <taxon>Pseudomonadati</taxon>
        <taxon>Pseudomonadota</taxon>
        <taxon>Alphaproteobacteria</taxon>
        <taxon>Sphingomonadales</taxon>
        <taxon>Sphingomonadaceae</taxon>
        <taxon>Sphingobium</taxon>
    </lineage>
</organism>
<name>A0A3G2UPJ0_SPHYA</name>
<gene>
    <name evidence="3" type="ORF">EBF16_09490</name>
</gene>
<feature type="signal peptide" evidence="2">
    <location>
        <begin position="1"/>
        <end position="35"/>
    </location>
</feature>
<keyword evidence="2" id="KW-0812">Transmembrane</keyword>
<dbReference type="PANTHER" id="PTHR30203">
    <property type="entry name" value="OUTER MEMBRANE CATION EFFLUX PROTEIN"/>
    <property type="match status" value="1"/>
</dbReference>
<dbReference type="GO" id="GO:0015562">
    <property type="term" value="F:efflux transmembrane transporter activity"/>
    <property type="evidence" value="ECO:0007669"/>
    <property type="project" value="InterPro"/>
</dbReference>
<dbReference type="Gene3D" id="1.20.1600.10">
    <property type="entry name" value="Outer membrane efflux proteins (OEP)"/>
    <property type="match status" value="1"/>
</dbReference>
<protein>
    <submittedName>
        <fullName evidence="3">TolC family protein</fullName>
    </submittedName>
</protein>
<dbReference type="SUPFAM" id="SSF56954">
    <property type="entry name" value="Outer membrane efflux proteins (OEP)"/>
    <property type="match status" value="1"/>
</dbReference>
<dbReference type="EMBL" id="CP033230">
    <property type="protein sequence ID" value="AYO77127.1"/>
    <property type="molecule type" value="Genomic_DNA"/>
</dbReference>
<keyword evidence="2" id="KW-0472">Membrane</keyword>
<dbReference type="InterPro" id="IPR003423">
    <property type="entry name" value="OMP_efflux"/>
</dbReference>
<comment type="similarity">
    <text evidence="1 2">Belongs to the outer membrane factor (OMF) (TC 1.B.17) family.</text>
</comment>
<keyword evidence="2" id="KW-1134">Transmembrane beta strand</keyword>
<dbReference type="PANTHER" id="PTHR30203:SF32">
    <property type="entry name" value="CATION EFFLUX SYSTEM PROTEIN CUSC"/>
    <property type="match status" value="1"/>
</dbReference>
<dbReference type="PROSITE" id="PS51257">
    <property type="entry name" value="PROKAR_LIPOPROTEIN"/>
    <property type="match status" value="1"/>
</dbReference>
<evidence type="ECO:0000313" key="3">
    <source>
        <dbReference type="EMBL" id="AYO77127.1"/>
    </source>
</evidence>
<feature type="chain" id="PRO_5017844982" evidence="2">
    <location>
        <begin position="36"/>
        <end position="476"/>
    </location>
</feature>
<dbReference type="Pfam" id="PF02321">
    <property type="entry name" value="OEP"/>
    <property type="match status" value="2"/>
</dbReference>
<proteinExistence type="inferred from homology"/>
<dbReference type="Proteomes" id="UP000280708">
    <property type="component" value="Chromosome"/>
</dbReference>
<evidence type="ECO:0000256" key="2">
    <source>
        <dbReference type="RuleBase" id="RU362097"/>
    </source>
</evidence>
<accession>A0A3G2UPJ0</accession>
<evidence type="ECO:0000313" key="4">
    <source>
        <dbReference type="Proteomes" id="UP000280708"/>
    </source>
</evidence>
<dbReference type="InterPro" id="IPR010131">
    <property type="entry name" value="MdtP/NodT-like"/>
</dbReference>
<dbReference type="Gene3D" id="2.20.200.10">
    <property type="entry name" value="Outer membrane efflux proteins (OEP)"/>
    <property type="match status" value="1"/>
</dbReference>